<comment type="caution">
    <text evidence="1">The sequence shown here is derived from an EMBL/GenBank/DDBJ whole genome shotgun (WGS) entry which is preliminary data.</text>
</comment>
<dbReference type="EMBL" id="BMAW01098582">
    <property type="protein sequence ID" value="GFS85531.1"/>
    <property type="molecule type" value="Genomic_DNA"/>
</dbReference>
<dbReference type="OrthoDB" id="6420822at2759"/>
<name>A0A8X6T7P0_NEPPI</name>
<reference evidence="1" key="1">
    <citation type="submission" date="2020-08" db="EMBL/GenBank/DDBJ databases">
        <title>Multicomponent nature underlies the extraordinary mechanical properties of spider dragline silk.</title>
        <authorList>
            <person name="Kono N."/>
            <person name="Nakamura H."/>
            <person name="Mori M."/>
            <person name="Yoshida Y."/>
            <person name="Ohtoshi R."/>
            <person name="Malay A.D."/>
            <person name="Moran D.A.P."/>
            <person name="Tomita M."/>
            <person name="Numata K."/>
            <person name="Arakawa K."/>
        </authorList>
    </citation>
    <scope>NUCLEOTIDE SEQUENCE</scope>
</reference>
<dbReference type="GO" id="GO:0006508">
    <property type="term" value="P:proteolysis"/>
    <property type="evidence" value="ECO:0007669"/>
    <property type="project" value="InterPro"/>
</dbReference>
<sequence length="133" mass="15124">MRKPRLLFIRDRTTNLSCLVDTGADESRLPANNRNEILHSKQFLPPIKVYGQKTLSSDFKSTKVTTSILGADSLHFYELVPDLHNKCLRGLRNKFQSTGHVTETSLHCVKTIYGDTVYQTLYLNFHLSLSSPI</sequence>
<evidence type="ECO:0000313" key="1">
    <source>
        <dbReference type="EMBL" id="GFS85531.1"/>
    </source>
</evidence>
<proteinExistence type="predicted"/>
<gene>
    <name evidence="1" type="primary">TY3B-I_1097</name>
    <name evidence="1" type="ORF">NPIL_150491</name>
</gene>
<protein>
    <submittedName>
        <fullName evidence="1">Transposon Ty3-I Gag-Pol polyprotein</fullName>
    </submittedName>
</protein>
<organism evidence="1 2">
    <name type="scientific">Nephila pilipes</name>
    <name type="common">Giant wood spider</name>
    <name type="synonym">Nephila maculata</name>
    <dbReference type="NCBI Taxonomy" id="299642"/>
    <lineage>
        <taxon>Eukaryota</taxon>
        <taxon>Metazoa</taxon>
        <taxon>Ecdysozoa</taxon>
        <taxon>Arthropoda</taxon>
        <taxon>Chelicerata</taxon>
        <taxon>Arachnida</taxon>
        <taxon>Araneae</taxon>
        <taxon>Araneomorphae</taxon>
        <taxon>Entelegynae</taxon>
        <taxon>Araneoidea</taxon>
        <taxon>Nephilidae</taxon>
        <taxon>Nephila</taxon>
    </lineage>
</organism>
<dbReference type="PROSITE" id="PS00141">
    <property type="entry name" value="ASP_PROTEASE"/>
    <property type="match status" value="1"/>
</dbReference>
<evidence type="ECO:0000313" key="2">
    <source>
        <dbReference type="Proteomes" id="UP000887013"/>
    </source>
</evidence>
<dbReference type="InterPro" id="IPR001969">
    <property type="entry name" value="Aspartic_peptidase_AS"/>
</dbReference>
<dbReference type="GO" id="GO:0004190">
    <property type="term" value="F:aspartic-type endopeptidase activity"/>
    <property type="evidence" value="ECO:0007669"/>
    <property type="project" value="InterPro"/>
</dbReference>
<keyword evidence="2" id="KW-1185">Reference proteome</keyword>
<dbReference type="AlphaFoldDB" id="A0A8X6T7P0"/>
<accession>A0A8X6T7P0</accession>
<dbReference type="Proteomes" id="UP000887013">
    <property type="component" value="Unassembled WGS sequence"/>
</dbReference>